<dbReference type="Pfam" id="PF21202">
    <property type="entry name" value="SLX1_C"/>
    <property type="match status" value="1"/>
</dbReference>
<dbReference type="InterPro" id="IPR000305">
    <property type="entry name" value="GIY-YIG_endonuc"/>
</dbReference>
<dbReference type="EMBL" id="CASHTH010003670">
    <property type="protein sequence ID" value="CAI8047648.1"/>
    <property type="molecule type" value="Genomic_DNA"/>
</dbReference>
<gene>
    <name evidence="3" type="ORF">GBAR_LOCUS26355</name>
</gene>
<accession>A0AA35X6X6</accession>
<keyword evidence="3" id="KW-0378">Hydrolase</keyword>
<evidence type="ECO:0000313" key="4">
    <source>
        <dbReference type="Proteomes" id="UP001174909"/>
    </source>
</evidence>
<proteinExistence type="predicted"/>
<evidence type="ECO:0000313" key="3">
    <source>
        <dbReference type="EMBL" id="CAI8047648.1"/>
    </source>
</evidence>
<dbReference type="PANTHER" id="PTHR20208:SF10">
    <property type="entry name" value="STRUCTURE-SPECIFIC ENDONUCLEASE SUBUNIT SLX1"/>
    <property type="match status" value="1"/>
</dbReference>
<sequence>MADEEDGGDLEDDLSPPLSQEEEEIEEWEEEEGERSDAHSLQKEDFFGCYLLVSQNPQFKGRTYIGYTVNPKRRIRQHNSGRQKGGAKRTSGRGPWEMVLILHGFPNDVSALRVEDKHSCALSSLFRSQTSDVCVTATISPSLLHCYHGDCSLSAHATCLAERLCPSPHLMPTTGPCPACRKELLWGEMVRRWRRRSKTDQMTSQS</sequence>
<evidence type="ECO:0000256" key="1">
    <source>
        <dbReference type="SAM" id="MobiDB-lite"/>
    </source>
</evidence>
<dbReference type="AlphaFoldDB" id="A0AA35X6X6"/>
<dbReference type="Pfam" id="PF01541">
    <property type="entry name" value="GIY-YIG"/>
    <property type="match status" value="1"/>
</dbReference>
<name>A0AA35X6X6_GEOBA</name>
<keyword evidence="3" id="KW-0255">Endonuclease</keyword>
<dbReference type="Proteomes" id="UP001174909">
    <property type="component" value="Unassembled WGS sequence"/>
</dbReference>
<protein>
    <submittedName>
        <fullName evidence="3">Structure-specific endonuclease subunit SLX1</fullName>
    </submittedName>
</protein>
<dbReference type="InterPro" id="IPR050381">
    <property type="entry name" value="SLX1_endonuclease"/>
</dbReference>
<dbReference type="InterPro" id="IPR035901">
    <property type="entry name" value="GIY-YIG_endonuc_sf"/>
</dbReference>
<dbReference type="PANTHER" id="PTHR20208">
    <property type="entry name" value="STRUCTURE-SPECIFIC ENDONUCLEASE SUBUNIT SLX1"/>
    <property type="match status" value="1"/>
</dbReference>
<evidence type="ECO:0000259" key="2">
    <source>
        <dbReference type="PROSITE" id="PS50164"/>
    </source>
</evidence>
<keyword evidence="3" id="KW-0540">Nuclease</keyword>
<reference evidence="3" key="1">
    <citation type="submission" date="2023-03" db="EMBL/GenBank/DDBJ databases">
        <authorList>
            <person name="Steffen K."/>
            <person name="Cardenas P."/>
        </authorList>
    </citation>
    <scope>NUCLEOTIDE SEQUENCE</scope>
</reference>
<dbReference type="CDD" id="cd10455">
    <property type="entry name" value="GIY-YIG_SLX1"/>
    <property type="match status" value="1"/>
</dbReference>
<feature type="compositionally biased region" description="Acidic residues" evidence="1">
    <location>
        <begin position="1"/>
        <end position="34"/>
    </location>
</feature>
<feature type="domain" description="GIY-YIG" evidence="2">
    <location>
        <begin position="45"/>
        <end position="128"/>
    </location>
</feature>
<dbReference type="GO" id="GO:0004519">
    <property type="term" value="F:endonuclease activity"/>
    <property type="evidence" value="ECO:0007669"/>
    <property type="project" value="UniProtKB-KW"/>
</dbReference>
<dbReference type="PROSITE" id="PS50164">
    <property type="entry name" value="GIY_YIG"/>
    <property type="match status" value="1"/>
</dbReference>
<dbReference type="Gene3D" id="3.40.1440.10">
    <property type="entry name" value="GIY-YIG endonuclease"/>
    <property type="match status" value="1"/>
</dbReference>
<keyword evidence="4" id="KW-1185">Reference proteome</keyword>
<organism evidence="3 4">
    <name type="scientific">Geodia barretti</name>
    <name type="common">Barrett's horny sponge</name>
    <dbReference type="NCBI Taxonomy" id="519541"/>
    <lineage>
        <taxon>Eukaryota</taxon>
        <taxon>Metazoa</taxon>
        <taxon>Porifera</taxon>
        <taxon>Demospongiae</taxon>
        <taxon>Heteroscleromorpha</taxon>
        <taxon>Tetractinellida</taxon>
        <taxon>Astrophorina</taxon>
        <taxon>Geodiidae</taxon>
        <taxon>Geodia</taxon>
    </lineage>
</organism>
<comment type="caution">
    <text evidence="3">The sequence shown here is derived from an EMBL/GenBank/DDBJ whole genome shotgun (WGS) entry which is preliminary data.</text>
</comment>
<dbReference type="InterPro" id="IPR048749">
    <property type="entry name" value="SLX1_C"/>
</dbReference>
<feature type="region of interest" description="Disordered" evidence="1">
    <location>
        <begin position="1"/>
        <end position="39"/>
    </location>
</feature>